<evidence type="ECO:0000313" key="1">
    <source>
        <dbReference type="EMBL" id="ABT15350.1"/>
    </source>
</evidence>
<name>A7J6B9_PBCVF</name>
<protein>
    <submittedName>
        <fullName evidence="1">Uncharacterized protein n065R</fullName>
    </submittedName>
</protein>
<proteinExistence type="predicted"/>
<dbReference type="EMBL" id="DQ890022">
    <property type="protein sequence ID" value="ABT15350.1"/>
    <property type="molecule type" value="Genomic_DNA"/>
</dbReference>
<gene>
    <name evidence="1" type="primary">n065R</name>
    <name evidence="1" type="ORF">FR483_n065R</name>
</gene>
<sequence>MSSGMLLLAVLLAMVLCCRVSYWAPAVLHCHHLSLHQQVSLLMLQILCCIPTLQVGRYSCNNTHQQTLGSQHTTCQPIPMLHL</sequence>
<dbReference type="RefSeq" id="YP_001425697.1">
    <property type="nucleotide sequence ID" value="NC_008603.1"/>
</dbReference>
<organism evidence="1 2">
    <name type="scientific">Paramecium bursaria Chlorella virus FR483</name>
    <name type="common">PBCV-FR483</name>
    <dbReference type="NCBI Taxonomy" id="399781"/>
    <lineage>
        <taxon>Viruses</taxon>
        <taxon>Varidnaviria</taxon>
        <taxon>Bamfordvirae</taxon>
        <taxon>Nucleocytoviricota</taxon>
        <taxon>Megaviricetes</taxon>
        <taxon>Algavirales</taxon>
        <taxon>Phycodnaviridae</taxon>
        <taxon>Chlorovirus</taxon>
        <taxon>Chlorovirus conductrix</taxon>
        <taxon>Paramecium bursaria Chlorella virus A1</taxon>
    </lineage>
</organism>
<dbReference type="GeneID" id="5469694"/>
<dbReference type="Proteomes" id="UP000204095">
    <property type="component" value="Segment"/>
</dbReference>
<dbReference type="KEGG" id="vg:5469694"/>
<evidence type="ECO:0000313" key="2">
    <source>
        <dbReference type="Proteomes" id="UP000204095"/>
    </source>
</evidence>
<organismHost>
    <name type="scientific">Paramecium bursaria</name>
    <dbReference type="NCBI Taxonomy" id="74790"/>
</organismHost>
<reference evidence="1 2" key="1">
    <citation type="journal article" date="2007" name="Virology">
        <title>Sequence and annotation of the 314-kb MT325 and the 321-kb FR483 viruses that infect Chlorella Pbi.</title>
        <authorList>
            <person name="Fitzgerald L.A."/>
            <person name="Graves M.V."/>
            <person name="Li X."/>
            <person name="Feldblyum T."/>
            <person name="Hartigan J."/>
            <person name="Van Etten J.L."/>
        </authorList>
    </citation>
    <scope>NUCLEOTIDE SEQUENCE [LARGE SCALE GENOMIC DNA]</scope>
    <source>
        <strain evidence="1 2">FR483</strain>
    </source>
</reference>
<accession>A7J6B9</accession>